<dbReference type="InterPro" id="IPR003593">
    <property type="entry name" value="AAA+_ATPase"/>
</dbReference>
<dbReference type="InterPro" id="IPR027417">
    <property type="entry name" value="P-loop_NTPase"/>
</dbReference>
<dbReference type="SMART" id="SM00382">
    <property type="entry name" value="AAA"/>
    <property type="match status" value="1"/>
</dbReference>
<sequence length="555" mass="62958">IVVVRRIMNSRGQYSHTEIDIKNPILIEFLREIHHNVRGYDLVRSSPTVNPRLFFHSRKAIQQTLQQEADTERREVLEHTQQYILEDHGQTISEFESLTKQHSVTYDLLWALFEPNVLVYNFHWGTEQPRILLAHTTAYKSPNGGPDYFEIKCDVVTNDGNAFGVSEITLAIQKFSGARKIQELGTFPFQCHRDYALLRQQIIDRGKRLANMVSYSYNQTSGPAIRITSQGGQEKLNANGRVVIDPVAFRTFKPNCDFNYEVHKALLREDLSEDQYLICNPVLYGFSLAAKFWGGFAIDRLMDIDWSRDAFETLVLGDKQKRLIRALVQQHSRRQSFDDIIAGKGKGLVALLCGSPGCGKTLTAEAVADLCQVPLYVVSAGDLGVEPDTVDQELSDTLQLAQMWNAVLLLDEAEVFLQQRSPADVKRNALVSIFLRQLEYYQGILILTTNLLDQCDVAFESRIHVSLHYPDLAPESRKIIWKIFFDKVLAPGDEISQEELNRLAQCAMNGRQIKNTVSSAQCIALDAGEPFSVKHVDEVLEVVQNWNTARKLLKS</sequence>
<dbReference type="PANTHER" id="PTHR46411">
    <property type="entry name" value="FAMILY ATPASE, PUTATIVE-RELATED"/>
    <property type="match status" value="1"/>
</dbReference>
<evidence type="ECO:0000313" key="2">
    <source>
        <dbReference type="EMBL" id="EMD40005.1"/>
    </source>
</evidence>
<accession>M2R606</accession>
<dbReference type="InterPro" id="IPR054289">
    <property type="entry name" value="DUF7025"/>
</dbReference>
<protein>
    <recommendedName>
        <fullName evidence="1">AAA+ ATPase domain-containing protein</fullName>
    </recommendedName>
</protein>
<dbReference type="SUPFAM" id="SSF52540">
    <property type="entry name" value="P-loop containing nucleoside triphosphate hydrolases"/>
    <property type="match status" value="1"/>
</dbReference>
<dbReference type="Pfam" id="PF00004">
    <property type="entry name" value="AAA"/>
    <property type="match status" value="1"/>
</dbReference>
<dbReference type="AlphaFoldDB" id="M2R606"/>
<name>M2R606_CERS8</name>
<dbReference type="Pfam" id="PF22942">
    <property type="entry name" value="DUF7025"/>
    <property type="match status" value="1"/>
</dbReference>
<keyword evidence="3" id="KW-1185">Reference proteome</keyword>
<evidence type="ECO:0000313" key="3">
    <source>
        <dbReference type="Proteomes" id="UP000016930"/>
    </source>
</evidence>
<feature type="non-terminal residue" evidence="2">
    <location>
        <position position="555"/>
    </location>
</feature>
<dbReference type="EMBL" id="KB445793">
    <property type="protein sequence ID" value="EMD40005.1"/>
    <property type="molecule type" value="Genomic_DNA"/>
</dbReference>
<dbReference type="CDD" id="cd19481">
    <property type="entry name" value="RecA-like_protease"/>
    <property type="match status" value="1"/>
</dbReference>
<dbReference type="Gene3D" id="3.40.50.300">
    <property type="entry name" value="P-loop containing nucleotide triphosphate hydrolases"/>
    <property type="match status" value="1"/>
</dbReference>
<dbReference type="GO" id="GO:0005524">
    <property type="term" value="F:ATP binding"/>
    <property type="evidence" value="ECO:0007669"/>
    <property type="project" value="InterPro"/>
</dbReference>
<dbReference type="PANTHER" id="PTHR46411:SF3">
    <property type="entry name" value="AAA+ ATPASE DOMAIN-CONTAINING PROTEIN"/>
    <property type="match status" value="1"/>
</dbReference>
<dbReference type="Proteomes" id="UP000016930">
    <property type="component" value="Unassembled WGS sequence"/>
</dbReference>
<dbReference type="STRING" id="914234.M2R606"/>
<reference evidence="2 3" key="1">
    <citation type="journal article" date="2012" name="Proc. Natl. Acad. Sci. U.S.A.">
        <title>Comparative genomics of Ceriporiopsis subvermispora and Phanerochaete chrysosporium provide insight into selective ligninolysis.</title>
        <authorList>
            <person name="Fernandez-Fueyo E."/>
            <person name="Ruiz-Duenas F.J."/>
            <person name="Ferreira P."/>
            <person name="Floudas D."/>
            <person name="Hibbett D.S."/>
            <person name="Canessa P."/>
            <person name="Larrondo L.F."/>
            <person name="James T.Y."/>
            <person name="Seelenfreund D."/>
            <person name="Lobos S."/>
            <person name="Polanco R."/>
            <person name="Tello M."/>
            <person name="Honda Y."/>
            <person name="Watanabe T."/>
            <person name="Watanabe T."/>
            <person name="Ryu J.S."/>
            <person name="Kubicek C.P."/>
            <person name="Schmoll M."/>
            <person name="Gaskell J."/>
            <person name="Hammel K.E."/>
            <person name="St John F.J."/>
            <person name="Vanden Wymelenberg A."/>
            <person name="Sabat G."/>
            <person name="Splinter BonDurant S."/>
            <person name="Syed K."/>
            <person name="Yadav J.S."/>
            <person name="Doddapaneni H."/>
            <person name="Subramanian V."/>
            <person name="Lavin J.L."/>
            <person name="Oguiza J.A."/>
            <person name="Perez G."/>
            <person name="Pisabarro A.G."/>
            <person name="Ramirez L."/>
            <person name="Santoyo F."/>
            <person name="Master E."/>
            <person name="Coutinho P.M."/>
            <person name="Henrissat B."/>
            <person name="Lombard V."/>
            <person name="Magnuson J.K."/>
            <person name="Kuees U."/>
            <person name="Hori C."/>
            <person name="Igarashi K."/>
            <person name="Samejima M."/>
            <person name="Held B.W."/>
            <person name="Barry K.W."/>
            <person name="LaButti K.M."/>
            <person name="Lapidus A."/>
            <person name="Lindquist E.A."/>
            <person name="Lucas S.M."/>
            <person name="Riley R."/>
            <person name="Salamov A.A."/>
            <person name="Hoffmeister D."/>
            <person name="Schwenk D."/>
            <person name="Hadar Y."/>
            <person name="Yarden O."/>
            <person name="de Vries R.P."/>
            <person name="Wiebenga A."/>
            <person name="Stenlid J."/>
            <person name="Eastwood D."/>
            <person name="Grigoriev I.V."/>
            <person name="Berka R.M."/>
            <person name="Blanchette R.A."/>
            <person name="Kersten P."/>
            <person name="Martinez A.T."/>
            <person name="Vicuna R."/>
            <person name="Cullen D."/>
        </authorList>
    </citation>
    <scope>NUCLEOTIDE SEQUENCE [LARGE SCALE GENOMIC DNA]</scope>
    <source>
        <strain evidence="2 3">B</strain>
    </source>
</reference>
<organism evidence="2 3">
    <name type="scientific">Ceriporiopsis subvermispora (strain B)</name>
    <name type="common">White-rot fungus</name>
    <name type="synonym">Gelatoporia subvermispora</name>
    <dbReference type="NCBI Taxonomy" id="914234"/>
    <lineage>
        <taxon>Eukaryota</taxon>
        <taxon>Fungi</taxon>
        <taxon>Dikarya</taxon>
        <taxon>Basidiomycota</taxon>
        <taxon>Agaricomycotina</taxon>
        <taxon>Agaricomycetes</taxon>
        <taxon>Polyporales</taxon>
        <taxon>Gelatoporiaceae</taxon>
        <taxon>Gelatoporia</taxon>
    </lineage>
</organism>
<proteinExistence type="predicted"/>
<dbReference type="HOGENOM" id="CLU_004471_6_2_1"/>
<dbReference type="GO" id="GO:0016887">
    <property type="term" value="F:ATP hydrolysis activity"/>
    <property type="evidence" value="ECO:0007669"/>
    <property type="project" value="InterPro"/>
</dbReference>
<dbReference type="InterPro" id="IPR003959">
    <property type="entry name" value="ATPase_AAA_core"/>
</dbReference>
<dbReference type="OrthoDB" id="10042665at2759"/>
<gene>
    <name evidence="2" type="ORF">CERSUDRAFT_46125</name>
</gene>
<feature type="domain" description="AAA+ ATPase" evidence="1">
    <location>
        <begin position="346"/>
        <end position="473"/>
    </location>
</feature>
<evidence type="ECO:0000259" key="1">
    <source>
        <dbReference type="SMART" id="SM00382"/>
    </source>
</evidence>